<reference evidence="1 2" key="1">
    <citation type="submission" date="2016-05" db="EMBL/GenBank/DDBJ databases">
        <title>Genome sequencing reveals origins of a unique bacterial endosymbiosis in the earliest lineages of terrestrial Fungi.</title>
        <authorList>
            <consortium name="DOE Joint Genome Institute"/>
            <person name="Uehling J."/>
            <person name="Gryganskyi A."/>
            <person name="Hameed K."/>
            <person name="Tschaplinski T."/>
            <person name="Misztal P."/>
            <person name="Wu S."/>
            <person name="Desiro A."/>
            <person name="Vande Pol N."/>
            <person name="Du Z.-Y."/>
            <person name="Zienkiewicz A."/>
            <person name="Zienkiewicz K."/>
            <person name="Morin E."/>
            <person name="Tisserant E."/>
            <person name="Splivallo R."/>
            <person name="Hainaut M."/>
            <person name="Henrissat B."/>
            <person name="Ohm R."/>
            <person name="Kuo A."/>
            <person name="Yan J."/>
            <person name="Lipzen A."/>
            <person name="Nolan M."/>
            <person name="Labutti K."/>
            <person name="Barry K."/>
            <person name="Goldstein A."/>
            <person name="Labbe J."/>
            <person name="Schadt C."/>
            <person name="Tuskan G."/>
            <person name="Grigoriev I."/>
            <person name="Martin F."/>
            <person name="Vilgalys R."/>
            <person name="Bonito G."/>
        </authorList>
    </citation>
    <scope>NUCLEOTIDE SEQUENCE [LARGE SCALE GENOMIC DNA]</scope>
    <source>
        <strain evidence="1 2">AG-77</strain>
    </source>
</reference>
<accession>A0A197KI87</accession>
<gene>
    <name evidence="1" type="ORF">K457DRAFT_12498</name>
</gene>
<dbReference type="Proteomes" id="UP000078512">
    <property type="component" value="Unassembled WGS sequence"/>
</dbReference>
<proteinExistence type="predicted"/>
<evidence type="ECO:0008006" key="3">
    <source>
        <dbReference type="Google" id="ProtNLM"/>
    </source>
</evidence>
<evidence type="ECO:0000313" key="1">
    <source>
        <dbReference type="EMBL" id="OAQ36843.1"/>
    </source>
</evidence>
<dbReference type="EMBL" id="KV442011">
    <property type="protein sequence ID" value="OAQ36843.1"/>
    <property type="molecule type" value="Genomic_DNA"/>
</dbReference>
<dbReference type="AlphaFoldDB" id="A0A197KI87"/>
<protein>
    <recommendedName>
        <fullName evidence="3">F-box domain-containing protein</fullName>
    </recommendedName>
</protein>
<organism evidence="1 2">
    <name type="scientific">Linnemannia elongata AG-77</name>
    <dbReference type="NCBI Taxonomy" id="1314771"/>
    <lineage>
        <taxon>Eukaryota</taxon>
        <taxon>Fungi</taxon>
        <taxon>Fungi incertae sedis</taxon>
        <taxon>Mucoromycota</taxon>
        <taxon>Mortierellomycotina</taxon>
        <taxon>Mortierellomycetes</taxon>
        <taxon>Mortierellales</taxon>
        <taxon>Mortierellaceae</taxon>
        <taxon>Linnemannia</taxon>
    </lineage>
</organism>
<sequence length="157" mass="17357">MPYPIRPNSLLEAPIRKLAATLEVLIACNWTGTTPTFDIEQFLGLNSPPATPSDLPPFARMTRVDLTTRMPAASVEILKAIIPRLALVHFAVVEDTYSLLPLVDPKFLSVFHVPDIRNVTFDSLWDSDTLSPAGCQIKSLRIEATNLATFAFESQFS</sequence>
<name>A0A197KI87_9FUNG</name>
<keyword evidence="2" id="KW-1185">Reference proteome</keyword>
<evidence type="ECO:0000313" key="2">
    <source>
        <dbReference type="Proteomes" id="UP000078512"/>
    </source>
</evidence>